<dbReference type="AlphaFoldDB" id="A0A0C9SRF9"/>
<accession>A0A0C9SRF9</accession>
<dbReference type="GO" id="GO:0017150">
    <property type="term" value="F:tRNA dihydrouridine synthase activity"/>
    <property type="evidence" value="ECO:0007669"/>
    <property type="project" value="TreeGrafter"/>
</dbReference>
<evidence type="ECO:0000256" key="2">
    <source>
        <dbReference type="ARBA" id="ARBA00023027"/>
    </source>
</evidence>
<dbReference type="Proteomes" id="UP000053263">
    <property type="component" value="Unassembled WGS sequence"/>
</dbReference>
<keyword evidence="2" id="KW-0520">NAD</keyword>
<proteinExistence type="predicted"/>
<protein>
    <recommendedName>
        <fullName evidence="3">DUS-like FMN-binding domain-containing protein</fullName>
    </recommendedName>
</protein>
<dbReference type="OrthoDB" id="272303at2759"/>
<evidence type="ECO:0000313" key="4">
    <source>
        <dbReference type="EMBL" id="KII84622.1"/>
    </source>
</evidence>
<dbReference type="InterPro" id="IPR035587">
    <property type="entry name" value="DUS-like_FMN-bd"/>
</dbReference>
<dbReference type="EMBL" id="KN832570">
    <property type="protein sequence ID" value="KII84622.1"/>
    <property type="molecule type" value="Genomic_DNA"/>
</dbReference>
<dbReference type="InterPro" id="IPR013785">
    <property type="entry name" value="Aldolase_TIM"/>
</dbReference>
<feature type="domain" description="DUS-like FMN-binding" evidence="3">
    <location>
        <begin position="9"/>
        <end position="272"/>
    </location>
</feature>
<gene>
    <name evidence="4" type="ORF">PLICRDRAFT_57589</name>
</gene>
<evidence type="ECO:0000259" key="3">
    <source>
        <dbReference type="Pfam" id="PF01207"/>
    </source>
</evidence>
<keyword evidence="1" id="KW-0521">NADP</keyword>
<dbReference type="PANTHER" id="PTHR11082:SF5">
    <property type="entry name" value="TRNA-DIHYDROURIDINE(16_17) SYNTHASE [NAD(P)(+)]-LIKE"/>
    <property type="match status" value="1"/>
</dbReference>
<dbReference type="CDD" id="cd02801">
    <property type="entry name" value="DUS_like_FMN"/>
    <property type="match status" value="1"/>
</dbReference>
<name>A0A0C9SRF9_PLICR</name>
<dbReference type="HOGENOM" id="CLU_013299_5_0_1"/>
<keyword evidence="5" id="KW-1185">Reference proteome</keyword>
<reference evidence="4 5" key="1">
    <citation type="submission" date="2014-06" db="EMBL/GenBank/DDBJ databases">
        <title>Evolutionary Origins and Diversification of the Mycorrhizal Mutualists.</title>
        <authorList>
            <consortium name="DOE Joint Genome Institute"/>
            <consortium name="Mycorrhizal Genomics Consortium"/>
            <person name="Kohler A."/>
            <person name="Kuo A."/>
            <person name="Nagy L.G."/>
            <person name="Floudas D."/>
            <person name="Copeland A."/>
            <person name="Barry K.W."/>
            <person name="Cichocki N."/>
            <person name="Veneault-Fourrey C."/>
            <person name="LaButti K."/>
            <person name="Lindquist E.A."/>
            <person name="Lipzen A."/>
            <person name="Lundell T."/>
            <person name="Morin E."/>
            <person name="Murat C."/>
            <person name="Riley R."/>
            <person name="Ohm R."/>
            <person name="Sun H."/>
            <person name="Tunlid A."/>
            <person name="Henrissat B."/>
            <person name="Grigoriev I.V."/>
            <person name="Hibbett D.S."/>
            <person name="Martin F."/>
        </authorList>
    </citation>
    <scope>NUCLEOTIDE SEQUENCE [LARGE SCALE GENOMIC DNA]</scope>
    <source>
        <strain evidence="4 5">FD-325 SS-3</strain>
    </source>
</reference>
<dbReference type="PANTHER" id="PTHR11082">
    <property type="entry name" value="TRNA-DIHYDROURIDINE SYNTHASE"/>
    <property type="match status" value="1"/>
</dbReference>
<dbReference type="SUPFAM" id="SSF51395">
    <property type="entry name" value="FMN-linked oxidoreductases"/>
    <property type="match status" value="1"/>
</dbReference>
<evidence type="ECO:0000313" key="5">
    <source>
        <dbReference type="Proteomes" id="UP000053263"/>
    </source>
</evidence>
<dbReference type="Pfam" id="PF01207">
    <property type="entry name" value="Dus"/>
    <property type="match status" value="1"/>
</dbReference>
<evidence type="ECO:0000256" key="1">
    <source>
        <dbReference type="ARBA" id="ARBA00022857"/>
    </source>
</evidence>
<organism evidence="4 5">
    <name type="scientific">Plicaturopsis crispa FD-325 SS-3</name>
    <dbReference type="NCBI Taxonomy" id="944288"/>
    <lineage>
        <taxon>Eukaryota</taxon>
        <taxon>Fungi</taxon>
        <taxon>Dikarya</taxon>
        <taxon>Basidiomycota</taxon>
        <taxon>Agaricomycotina</taxon>
        <taxon>Agaricomycetes</taxon>
        <taxon>Agaricomycetidae</taxon>
        <taxon>Amylocorticiales</taxon>
        <taxon>Amylocorticiaceae</taxon>
        <taxon>Plicatura</taxon>
        <taxon>Plicaturopsis crispa</taxon>
    </lineage>
</organism>
<dbReference type="Gene3D" id="3.20.20.70">
    <property type="entry name" value="Aldolase class I"/>
    <property type="match status" value="1"/>
</dbReference>
<sequence>MPYDLLSITAPMVNQSDLPFRILTRKYGATLAYTQMLLPDKILDDPAYLEYHLRDLQADHDPVIVQLCGNDPEVVVRAGKMLQPYCDGIGCPQEHAKQGHYGAYLLPQKDWPLVEQIVSAMSHSLAVPVSTKIRLTQPASSTPLLAGRLEHAGASWITLHARHVSAQRRRHGAADLSEVARLKGAVDIPVVSNGNVRTWDDVAKNRATTSADGIMVGEALLGNPALFSGTIPDAVEISLEYLELCRVHPGIVALQNMQTHIRHFIETQCARRPWFPKFRSTLKDCHTIDDIEALLRTKVQRWRGKQPLARDDAEASSSGSDDESVIDFVLDLND</sequence>